<protein>
    <recommendedName>
        <fullName evidence="1">DUF2293 domain-containing protein</fullName>
    </recommendedName>
</protein>
<keyword evidence="3" id="KW-1185">Reference proteome</keyword>
<dbReference type="Proteomes" id="UP000001399">
    <property type="component" value="Chromosome"/>
</dbReference>
<accession>E3HZP6</accession>
<dbReference type="InterPro" id="IPR018744">
    <property type="entry name" value="DUF2293"/>
</dbReference>
<name>E3HZP6_RHOVT</name>
<dbReference type="STRING" id="648757.Rvan_2952"/>
<organism evidence="2 3">
    <name type="scientific">Rhodomicrobium vannielii (strain ATCC 17100 / DSM 162 / LMG 4299 / NCIMB 10020 / ATH 3.1.1)</name>
    <dbReference type="NCBI Taxonomy" id="648757"/>
    <lineage>
        <taxon>Bacteria</taxon>
        <taxon>Pseudomonadati</taxon>
        <taxon>Pseudomonadota</taxon>
        <taxon>Alphaproteobacteria</taxon>
        <taxon>Hyphomicrobiales</taxon>
        <taxon>Hyphomicrobiaceae</taxon>
        <taxon>Rhodomicrobium</taxon>
    </lineage>
</organism>
<evidence type="ECO:0000313" key="2">
    <source>
        <dbReference type="EMBL" id="ADP72156.1"/>
    </source>
</evidence>
<reference evidence="3" key="1">
    <citation type="journal article" date="2011" name="J. Bacteriol.">
        <title>Genome sequences of eight morphologically diverse alphaproteobacteria.</title>
        <authorList>
            <consortium name="US DOE Joint Genome Institute"/>
            <person name="Brown P.J."/>
            <person name="Kysela D.T."/>
            <person name="Buechlein A."/>
            <person name="Hemmerich C."/>
            <person name="Brun Y.V."/>
        </authorList>
    </citation>
    <scope>NUCLEOTIDE SEQUENCE [LARGE SCALE GENOMIC DNA]</scope>
    <source>
        <strain evidence="3">ATCC 17100 / ATH 3.1.1 / DSM 162 / LMG 4299</strain>
    </source>
</reference>
<dbReference type="eggNOG" id="COG5586">
    <property type="taxonomic scope" value="Bacteria"/>
</dbReference>
<dbReference type="OrthoDB" id="1159372at2"/>
<evidence type="ECO:0000259" key="1">
    <source>
        <dbReference type="Pfam" id="PF10056"/>
    </source>
</evidence>
<dbReference type="KEGG" id="rva:Rvan_2952"/>
<dbReference type="Pfam" id="PF10056">
    <property type="entry name" value="DUF2293"/>
    <property type="match status" value="1"/>
</dbReference>
<gene>
    <name evidence="2" type="ordered locus">Rvan_2952</name>
</gene>
<dbReference type="AlphaFoldDB" id="E3HZP6"/>
<dbReference type="EMBL" id="CP002292">
    <property type="protein sequence ID" value="ADP72156.1"/>
    <property type="molecule type" value="Genomic_DNA"/>
</dbReference>
<dbReference type="HOGENOM" id="CLU_153705_0_0_5"/>
<proteinExistence type="predicted"/>
<evidence type="ECO:0000313" key="3">
    <source>
        <dbReference type="Proteomes" id="UP000001399"/>
    </source>
</evidence>
<sequence>MPSRRETEDALRRLAPKISPFEFNAIIDHAMDSAGLSKASPETAAWLSMVAFVRHNFTDYDALLDDGYDQAAARHFVAAEIEDVLAGWGVRRKLSAGE</sequence>
<feature type="domain" description="DUF2293" evidence="1">
    <location>
        <begin position="10"/>
        <end position="89"/>
    </location>
</feature>